<keyword evidence="2" id="KW-1185">Reference proteome</keyword>
<dbReference type="Proteomes" id="UP000828390">
    <property type="component" value="Unassembled WGS sequence"/>
</dbReference>
<name>A0A9D4LVZ4_DREPO</name>
<organism evidence="1 2">
    <name type="scientific">Dreissena polymorpha</name>
    <name type="common">Zebra mussel</name>
    <name type="synonym">Mytilus polymorpha</name>
    <dbReference type="NCBI Taxonomy" id="45954"/>
    <lineage>
        <taxon>Eukaryota</taxon>
        <taxon>Metazoa</taxon>
        <taxon>Spiralia</taxon>
        <taxon>Lophotrochozoa</taxon>
        <taxon>Mollusca</taxon>
        <taxon>Bivalvia</taxon>
        <taxon>Autobranchia</taxon>
        <taxon>Heteroconchia</taxon>
        <taxon>Euheterodonta</taxon>
        <taxon>Imparidentia</taxon>
        <taxon>Neoheterodontei</taxon>
        <taxon>Myida</taxon>
        <taxon>Dreissenoidea</taxon>
        <taxon>Dreissenidae</taxon>
        <taxon>Dreissena</taxon>
    </lineage>
</organism>
<evidence type="ECO:0000313" key="2">
    <source>
        <dbReference type="Proteomes" id="UP000828390"/>
    </source>
</evidence>
<evidence type="ECO:0000313" key="1">
    <source>
        <dbReference type="EMBL" id="KAH3864844.1"/>
    </source>
</evidence>
<comment type="caution">
    <text evidence="1">The sequence shown here is derived from an EMBL/GenBank/DDBJ whole genome shotgun (WGS) entry which is preliminary data.</text>
</comment>
<accession>A0A9D4LVZ4</accession>
<gene>
    <name evidence="1" type="ORF">DPMN_027873</name>
</gene>
<dbReference type="EMBL" id="JAIWYP010000002">
    <property type="protein sequence ID" value="KAH3864844.1"/>
    <property type="molecule type" value="Genomic_DNA"/>
</dbReference>
<dbReference type="AlphaFoldDB" id="A0A9D4LVZ4"/>
<proteinExistence type="predicted"/>
<protein>
    <submittedName>
        <fullName evidence="1">Uncharacterized protein</fullName>
    </submittedName>
</protein>
<sequence length="92" mass="10675">MERCNTSKCLTAPVCWFTKGYSLDCSTMRMIAEHVMNECKKAGIHIPAVSFDGQWHVLSVRDDNDKPLTVLQLHKDVWREVEKKKKLDILKE</sequence>
<reference evidence="1" key="1">
    <citation type="journal article" date="2019" name="bioRxiv">
        <title>The Genome of the Zebra Mussel, Dreissena polymorpha: A Resource for Invasive Species Research.</title>
        <authorList>
            <person name="McCartney M.A."/>
            <person name="Auch B."/>
            <person name="Kono T."/>
            <person name="Mallez S."/>
            <person name="Zhang Y."/>
            <person name="Obille A."/>
            <person name="Becker A."/>
            <person name="Abrahante J.E."/>
            <person name="Garbe J."/>
            <person name="Badalamenti J.P."/>
            <person name="Herman A."/>
            <person name="Mangelson H."/>
            <person name="Liachko I."/>
            <person name="Sullivan S."/>
            <person name="Sone E.D."/>
            <person name="Koren S."/>
            <person name="Silverstein K.A.T."/>
            <person name="Beckman K.B."/>
            <person name="Gohl D.M."/>
        </authorList>
    </citation>
    <scope>NUCLEOTIDE SEQUENCE</scope>
    <source>
        <strain evidence="1">Duluth1</strain>
        <tissue evidence="1">Whole animal</tissue>
    </source>
</reference>
<reference evidence="1" key="2">
    <citation type="submission" date="2020-11" db="EMBL/GenBank/DDBJ databases">
        <authorList>
            <person name="McCartney M.A."/>
            <person name="Auch B."/>
            <person name="Kono T."/>
            <person name="Mallez S."/>
            <person name="Becker A."/>
            <person name="Gohl D.M."/>
            <person name="Silverstein K.A.T."/>
            <person name="Koren S."/>
            <person name="Bechman K.B."/>
            <person name="Herman A."/>
            <person name="Abrahante J.E."/>
            <person name="Garbe J."/>
        </authorList>
    </citation>
    <scope>NUCLEOTIDE SEQUENCE</scope>
    <source>
        <strain evidence="1">Duluth1</strain>
        <tissue evidence="1">Whole animal</tissue>
    </source>
</reference>